<keyword evidence="1" id="KW-0812">Transmembrane</keyword>
<reference evidence="2" key="1">
    <citation type="submission" date="2020-08" db="EMBL/GenBank/DDBJ databases">
        <title>Genome public.</title>
        <authorList>
            <person name="Liu C."/>
            <person name="Sun Q."/>
        </authorList>
    </citation>
    <scope>NUCLEOTIDE SEQUENCE</scope>
    <source>
        <strain evidence="2">BX15</strain>
    </source>
</reference>
<protein>
    <submittedName>
        <fullName evidence="2">Uncharacterized protein</fullName>
    </submittedName>
</protein>
<name>A0A923SAV0_9FIRM</name>
<accession>A0A923SAV0</accession>
<feature type="transmembrane region" description="Helical" evidence="1">
    <location>
        <begin position="44"/>
        <end position="65"/>
    </location>
</feature>
<evidence type="ECO:0000313" key="2">
    <source>
        <dbReference type="EMBL" id="MBC5770392.1"/>
    </source>
</evidence>
<keyword evidence="1" id="KW-0472">Membrane</keyword>
<keyword evidence="1" id="KW-1133">Transmembrane helix</keyword>
<keyword evidence="3" id="KW-1185">Reference proteome</keyword>
<proteinExistence type="predicted"/>
<organism evidence="2 3">
    <name type="scientific">Dysosmobacter segnis</name>
    <dbReference type="NCBI Taxonomy" id="2763042"/>
    <lineage>
        <taxon>Bacteria</taxon>
        <taxon>Bacillati</taxon>
        <taxon>Bacillota</taxon>
        <taxon>Clostridia</taxon>
        <taxon>Eubacteriales</taxon>
        <taxon>Oscillospiraceae</taxon>
        <taxon>Dysosmobacter</taxon>
    </lineage>
</organism>
<dbReference type="RefSeq" id="WP_187014647.1">
    <property type="nucleotide sequence ID" value="NZ_JACOQI010000007.1"/>
</dbReference>
<comment type="caution">
    <text evidence="2">The sequence shown here is derived from an EMBL/GenBank/DDBJ whole genome shotgun (WGS) entry which is preliminary data.</text>
</comment>
<dbReference type="Proteomes" id="UP000620327">
    <property type="component" value="Unassembled WGS sequence"/>
</dbReference>
<dbReference type="AlphaFoldDB" id="A0A923SAV0"/>
<sequence length="99" mass="11066">MTEREFDQKVERATANFERRLETAADHLDKTVNRVWNRSRLFRCVSRGTSLAAEVGLLLIAGRLADRGNRTAAAWCAGLSVVGLAADMLIAICFRRTEK</sequence>
<dbReference type="EMBL" id="JACOQI010000007">
    <property type="protein sequence ID" value="MBC5770392.1"/>
    <property type="molecule type" value="Genomic_DNA"/>
</dbReference>
<evidence type="ECO:0000313" key="3">
    <source>
        <dbReference type="Proteomes" id="UP000620327"/>
    </source>
</evidence>
<gene>
    <name evidence="2" type="ORF">H8Z83_08675</name>
</gene>
<evidence type="ECO:0000256" key="1">
    <source>
        <dbReference type="SAM" id="Phobius"/>
    </source>
</evidence>
<feature type="transmembrane region" description="Helical" evidence="1">
    <location>
        <begin position="71"/>
        <end position="94"/>
    </location>
</feature>